<accession>A0A2M7FX42</accession>
<proteinExistence type="inferred from homology"/>
<dbReference type="GO" id="GO:0102559">
    <property type="term" value="F:peptide chain release factor N(5)-glutamine methyltransferase activity"/>
    <property type="evidence" value="ECO:0007669"/>
    <property type="project" value="UniProtKB-EC"/>
</dbReference>
<evidence type="ECO:0000256" key="4">
    <source>
        <dbReference type="ARBA" id="ARBA00048391"/>
    </source>
</evidence>
<dbReference type="Proteomes" id="UP000231019">
    <property type="component" value="Unassembled WGS sequence"/>
</dbReference>
<comment type="caution">
    <text evidence="8">The sequence shown here is derived from an EMBL/GenBank/DDBJ whole genome shotgun (WGS) entry which is preliminary data.</text>
</comment>
<feature type="binding site" evidence="5">
    <location>
        <begin position="148"/>
        <end position="152"/>
    </location>
    <ligand>
        <name>S-adenosyl-L-methionine</name>
        <dbReference type="ChEBI" id="CHEBI:59789"/>
    </ligand>
</feature>
<evidence type="ECO:0000313" key="8">
    <source>
        <dbReference type="EMBL" id="PIW13828.1"/>
    </source>
</evidence>
<feature type="domain" description="Release factor glutamine methyltransferase N-terminal" evidence="7">
    <location>
        <begin position="32"/>
        <end position="103"/>
    </location>
</feature>
<dbReference type="InterPro" id="IPR050320">
    <property type="entry name" value="N5-glutamine_MTase"/>
</dbReference>
<comment type="catalytic activity">
    <reaction evidence="4 5">
        <text>L-glutaminyl-[peptide chain release factor] + S-adenosyl-L-methionine = N(5)-methyl-L-glutaminyl-[peptide chain release factor] + S-adenosyl-L-homocysteine + H(+)</text>
        <dbReference type="Rhea" id="RHEA:42896"/>
        <dbReference type="Rhea" id="RHEA-COMP:10271"/>
        <dbReference type="Rhea" id="RHEA-COMP:10272"/>
        <dbReference type="ChEBI" id="CHEBI:15378"/>
        <dbReference type="ChEBI" id="CHEBI:30011"/>
        <dbReference type="ChEBI" id="CHEBI:57856"/>
        <dbReference type="ChEBI" id="CHEBI:59789"/>
        <dbReference type="ChEBI" id="CHEBI:61891"/>
        <dbReference type="EC" id="2.1.1.297"/>
    </reaction>
</comment>
<feature type="binding site" evidence="5">
    <location>
        <position position="175"/>
    </location>
    <ligand>
        <name>S-adenosyl-L-methionine</name>
        <dbReference type="ChEBI" id="CHEBI:59789"/>
    </ligand>
</feature>
<protein>
    <recommendedName>
        <fullName evidence="5">Release factor glutamine methyltransferase</fullName>
        <shortName evidence="5">RF MTase</shortName>
        <ecNumber evidence="5">2.1.1.297</ecNumber>
    </recommendedName>
    <alternativeName>
        <fullName evidence="5">N5-glutamine methyltransferase PrmC</fullName>
    </alternativeName>
    <alternativeName>
        <fullName evidence="5">Protein-(glutamine-N5) MTase PrmC</fullName>
    </alternativeName>
    <alternativeName>
        <fullName evidence="5">Protein-glutamine N-methyltransferase PrmC</fullName>
    </alternativeName>
</protein>
<name>A0A2M7FX42_9BACT</name>
<dbReference type="Pfam" id="PF05175">
    <property type="entry name" value="MTS"/>
    <property type="match status" value="1"/>
</dbReference>
<evidence type="ECO:0000259" key="7">
    <source>
        <dbReference type="Pfam" id="PF17827"/>
    </source>
</evidence>
<dbReference type="InterPro" id="IPR007848">
    <property type="entry name" value="Small_mtfrase_dom"/>
</dbReference>
<dbReference type="InterPro" id="IPR004556">
    <property type="entry name" value="HemK-like"/>
</dbReference>
<dbReference type="InterPro" id="IPR040758">
    <property type="entry name" value="PrmC_N"/>
</dbReference>
<dbReference type="InterPro" id="IPR029063">
    <property type="entry name" value="SAM-dependent_MTases_sf"/>
</dbReference>
<keyword evidence="3 5" id="KW-0949">S-adenosyl-L-methionine</keyword>
<dbReference type="SUPFAM" id="SSF53335">
    <property type="entry name" value="S-adenosyl-L-methionine-dependent methyltransferases"/>
    <property type="match status" value="1"/>
</dbReference>
<feature type="domain" description="Methyltransferase small" evidence="6">
    <location>
        <begin position="133"/>
        <end position="224"/>
    </location>
</feature>
<feature type="binding site" evidence="5">
    <location>
        <position position="221"/>
    </location>
    <ligand>
        <name>S-adenosyl-L-methionine</name>
        <dbReference type="ChEBI" id="CHEBI:59789"/>
    </ligand>
</feature>
<dbReference type="GO" id="GO:0003676">
    <property type="term" value="F:nucleic acid binding"/>
    <property type="evidence" value="ECO:0007669"/>
    <property type="project" value="InterPro"/>
</dbReference>
<dbReference type="NCBIfam" id="TIGR03534">
    <property type="entry name" value="RF_mod_PrmC"/>
    <property type="match status" value="1"/>
</dbReference>
<dbReference type="EMBL" id="PFFQ01000066">
    <property type="protein sequence ID" value="PIW13828.1"/>
    <property type="molecule type" value="Genomic_DNA"/>
</dbReference>
<evidence type="ECO:0000256" key="3">
    <source>
        <dbReference type="ARBA" id="ARBA00022691"/>
    </source>
</evidence>
<comment type="similarity">
    <text evidence="5">Belongs to the protein N5-glutamine methyltransferase family. PrmC subfamily.</text>
</comment>
<organism evidence="8 9">
    <name type="scientific">bacterium (Candidatus Blackallbacteria) CG17_big_fil_post_rev_8_21_14_2_50_48_46</name>
    <dbReference type="NCBI Taxonomy" id="2014261"/>
    <lineage>
        <taxon>Bacteria</taxon>
        <taxon>Candidatus Blackallbacteria</taxon>
    </lineage>
</organism>
<dbReference type="Gene3D" id="1.10.8.10">
    <property type="entry name" value="DNA helicase RuvA subunit, C-terminal domain"/>
    <property type="match status" value="1"/>
</dbReference>
<dbReference type="EC" id="2.1.1.297" evidence="5"/>
<dbReference type="InterPro" id="IPR002052">
    <property type="entry name" value="DNA_methylase_N6_adenine_CS"/>
</dbReference>
<keyword evidence="1 5" id="KW-0489">Methyltransferase</keyword>
<dbReference type="PROSITE" id="PS00092">
    <property type="entry name" value="N6_MTASE"/>
    <property type="match status" value="1"/>
</dbReference>
<evidence type="ECO:0000256" key="2">
    <source>
        <dbReference type="ARBA" id="ARBA00022679"/>
    </source>
</evidence>
<dbReference type="PANTHER" id="PTHR18895:SF74">
    <property type="entry name" value="MTRF1L RELEASE FACTOR GLUTAMINE METHYLTRANSFERASE"/>
    <property type="match status" value="1"/>
</dbReference>
<dbReference type="Pfam" id="PF17827">
    <property type="entry name" value="PrmC_N"/>
    <property type="match status" value="1"/>
</dbReference>
<dbReference type="CDD" id="cd02440">
    <property type="entry name" value="AdoMet_MTases"/>
    <property type="match status" value="1"/>
</dbReference>
<reference evidence="8 9" key="1">
    <citation type="submission" date="2017-09" db="EMBL/GenBank/DDBJ databases">
        <title>Depth-based differentiation of microbial function through sediment-hosted aquifers and enrichment of novel symbionts in the deep terrestrial subsurface.</title>
        <authorList>
            <person name="Probst A.J."/>
            <person name="Ladd B."/>
            <person name="Jarett J.K."/>
            <person name="Geller-Mcgrath D.E."/>
            <person name="Sieber C.M."/>
            <person name="Emerson J.B."/>
            <person name="Anantharaman K."/>
            <person name="Thomas B.C."/>
            <person name="Malmstrom R."/>
            <person name="Stieglmeier M."/>
            <person name="Klingl A."/>
            <person name="Woyke T."/>
            <person name="Ryan C.M."/>
            <person name="Banfield J.F."/>
        </authorList>
    </citation>
    <scope>NUCLEOTIDE SEQUENCE [LARGE SCALE GENOMIC DNA]</scope>
    <source>
        <strain evidence="8">CG17_big_fil_post_rev_8_21_14_2_50_48_46</strain>
    </source>
</reference>
<dbReference type="Gene3D" id="3.40.50.150">
    <property type="entry name" value="Vaccinia Virus protein VP39"/>
    <property type="match status" value="1"/>
</dbReference>
<dbReference type="InterPro" id="IPR019874">
    <property type="entry name" value="RF_methyltr_PrmC"/>
</dbReference>
<dbReference type="GO" id="GO:0032259">
    <property type="term" value="P:methylation"/>
    <property type="evidence" value="ECO:0007669"/>
    <property type="project" value="UniProtKB-KW"/>
</dbReference>
<comment type="caution">
    <text evidence="5">Lacks conserved residue(s) required for the propagation of feature annotation.</text>
</comment>
<gene>
    <name evidence="5 8" type="primary">prmC</name>
    <name evidence="8" type="ORF">COW36_24490</name>
</gene>
<dbReference type="AlphaFoldDB" id="A0A2M7FX42"/>
<sequence length="322" mass="35802">MATGAPQSGLYRPCATILGWENAPKPLMLLIEAQTWLIQTLINAGIEPAEAEAESRWMLLETGLSAVQMRLNPDQPLSAASEKQLKQMLERRQKREPLQHILGHQPFWDLNLKVSPDVLIPRPETEELVELALAYLPTQGPVQIADMGTGSGAIALALAQTLQKRGQPAEIWASDLSEGALAVAQENAQRNQLEKRVLWLQGDGLTPFFKQALQLDLLVSNPPYIPLKDWQELAPEVKDFEPRLALTPGEDALLFYRLLASEGSHLLKAEAWLCVELDHGMAQATLALFQIPTWQNAALKKDLRGCWRFLCAQKSPSKHHSP</sequence>
<comment type="function">
    <text evidence="5">Methylates the class 1 translation termination release factors RF1/PrfA and RF2/PrfB on the glutamine residue of the universally conserved GGQ motif.</text>
</comment>
<keyword evidence="2 5" id="KW-0808">Transferase</keyword>
<evidence type="ECO:0000313" key="9">
    <source>
        <dbReference type="Proteomes" id="UP000231019"/>
    </source>
</evidence>
<evidence type="ECO:0000259" key="6">
    <source>
        <dbReference type="Pfam" id="PF05175"/>
    </source>
</evidence>
<feature type="binding site" evidence="5">
    <location>
        <begin position="221"/>
        <end position="224"/>
    </location>
    <ligand>
        <name>substrate</name>
    </ligand>
</feature>
<dbReference type="PANTHER" id="PTHR18895">
    <property type="entry name" value="HEMK METHYLTRANSFERASE"/>
    <property type="match status" value="1"/>
</dbReference>
<dbReference type="NCBIfam" id="TIGR00536">
    <property type="entry name" value="hemK_fam"/>
    <property type="match status" value="1"/>
</dbReference>
<dbReference type="HAMAP" id="MF_02126">
    <property type="entry name" value="RF_methyltr_PrmC"/>
    <property type="match status" value="1"/>
</dbReference>
<evidence type="ECO:0000256" key="1">
    <source>
        <dbReference type="ARBA" id="ARBA00022603"/>
    </source>
</evidence>
<evidence type="ECO:0000256" key="5">
    <source>
        <dbReference type="HAMAP-Rule" id="MF_02126"/>
    </source>
</evidence>